<evidence type="ECO:0000313" key="4">
    <source>
        <dbReference type="Proteomes" id="UP000663850"/>
    </source>
</evidence>
<feature type="non-terminal residue" evidence="3">
    <location>
        <position position="1"/>
    </location>
</feature>
<dbReference type="AlphaFoldDB" id="A0A8H3ATF4"/>
<dbReference type="Gene3D" id="2.30.110.10">
    <property type="entry name" value="Electron Transport, Fmn-binding Protein, Chain A"/>
    <property type="match status" value="1"/>
</dbReference>
<dbReference type="PANTHER" id="PTHR39336:SF3">
    <property type="entry name" value="PYRIDOXAMINE PHOSPHATE OXIDASE"/>
    <property type="match status" value="1"/>
</dbReference>
<proteinExistence type="predicted"/>
<evidence type="ECO:0000313" key="3">
    <source>
        <dbReference type="EMBL" id="CAE6438611.1"/>
    </source>
</evidence>
<dbReference type="Proteomes" id="UP000663850">
    <property type="component" value="Unassembled WGS sequence"/>
</dbReference>
<organism evidence="3 4">
    <name type="scientific">Rhizoctonia solani</name>
    <dbReference type="NCBI Taxonomy" id="456999"/>
    <lineage>
        <taxon>Eukaryota</taxon>
        <taxon>Fungi</taxon>
        <taxon>Dikarya</taxon>
        <taxon>Basidiomycota</taxon>
        <taxon>Agaricomycotina</taxon>
        <taxon>Agaricomycetes</taxon>
        <taxon>Cantharellales</taxon>
        <taxon>Ceratobasidiaceae</taxon>
        <taxon>Rhizoctonia</taxon>
    </lineage>
</organism>
<feature type="domain" description="Pyridoxamine 5'-phosphate oxidase N-terminal" evidence="2">
    <location>
        <begin position="22"/>
        <end position="142"/>
    </location>
</feature>
<dbReference type="Pfam" id="PF01243">
    <property type="entry name" value="PNPOx_N"/>
    <property type="match status" value="1"/>
</dbReference>
<keyword evidence="1" id="KW-0812">Transmembrane</keyword>
<dbReference type="SUPFAM" id="SSF50475">
    <property type="entry name" value="FMN-binding split barrel"/>
    <property type="match status" value="1"/>
</dbReference>
<protein>
    <recommendedName>
        <fullName evidence="2">Pyridoxamine 5'-phosphate oxidase N-terminal domain-containing protein</fullName>
    </recommendedName>
</protein>
<accession>A0A8H3ATF4</accession>
<comment type="caution">
    <text evidence="3">The sequence shown here is derived from an EMBL/GenBank/DDBJ whole genome shotgun (WGS) entry which is preliminary data.</text>
</comment>
<evidence type="ECO:0000256" key="1">
    <source>
        <dbReference type="SAM" id="Phobius"/>
    </source>
</evidence>
<evidence type="ECO:0000259" key="2">
    <source>
        <dbReference type="Pfam" id="PF01243"/>
    </source>
</evidence>
<reference evidence="3" key="1">
    <citation type="submission" date="2021-01" db="EMBL/GenBank/DDBJ databases">
        <authorList>
            <person name="Kaushik A."/>
        </authorList>
    </citation>
    <scope>NUCLEOTIDE SEQUENCE</scope>
    <source>
        <strain evidence="3">Type strain: AG8-Rh-89/</strain>
    </source>
</reference>
<feature type="transmembrane region" description="Helical" evidence="1">
    <location>
        <begin position="275"/>
        <end position="295"/>
    </location>
</feature>
<sequence>YCTKTCTDTIGKFYDTIPGELIPWIEEQRCFWVATAPLDTKGHVNISPKGVVGTFKVIDNKTFFYQDLTGSGVETASHLRENGRITVLFNAFEGPPRICRLFGIGNVHELGSPRYNELIPPEERLSGSRAAVVVDVHKVGTSCGFSVPLYKPDGERTILQDWTDGLEAVDQKFANEQEEFEATNSLSHLEFIPSSSDPKRDTRNPRGMKEYWAQENIRSIDGLPGLRFCRELVGLPHAPVEEDWKVFHVDVKEERFVQKLGFKVKQAVGKVDETGFPGGLIFGLIAGLALSSTWMQRMGKQV</sequence>
<dbReference type="EMBL" id="CAJMWZ010001593">
    <property type="protein sequence ID" value="CAE6438611.1"/>
    <property type="molecule type" value="Genomic_DNA"/>
</dbReference>
<dbReference type="InterPro" id="IPR012349">
    <property type="entry name" value="Split_barrel_FMN-bd"/>
</dbReference>
<keyword evidence="1" id="KW-1133">Transmembrane helix</keyword>
<gene>
    <name evidence="3" type="ORF">RDB_LOCUS26660</name>
</gene>
<name>A0A8H3ATF4_9AGAM</name>
<dbReference type="InterPro" id="IPR011576">
    <property type="entry name" value="Pyridox_Oxase_N"/>
</dbReference>
<keyword evidence="1" id="KW-0472">Membrane</keyword>
<dbReference type="PANTHER" id="PTHR39336">
    <property type="entry name" value="PYRIDOXAMINE PHOSPHATE OXIDASE FAMILY PROTEIN (AFU_ORTHOLOGUE AFUA_6G11440)"/>
    <property type="match status" value="1"/>
</dbReference>